<dbReference type="PANTHER" id="PTHR30086:SF20">
    <property type="entry name" value="ARGININE EXPORTER PROTEIN ARGO-RELATED"/>
    <property type="match status" value="1"/>
</dbReference>
<evidence type="ECO:0000313" key="8">
    <source>
        <dbReference type="Proteomes" id="UP001565200"/>
    </source>
</evidence>
<evidence type="ECO:0000256" key="3">
    <source>
        <dbReference type="ARBA" id="ARBA00022692"/>
    </source>
</evidence>
<feature type="transmembrane region" description="Helical" evidence="6">
    <location>
        <begin position="80"/>
        <end position="99"/>
    </location>
</feature>
<feature type="transmembrane region" description="Helical" evidence="6">
    <location>
        <begin position="153"/>
        <end position="178"/>
    </location>
</feature>
<comment type="subcellular location">
    <subcellularLocation>
        <location evidence="1">Cell membrane</location>
        <topology evidence="1">Multi-pass membrane protein</topology>
    </subcellularLocation>
</comment>
<dbReference type="EMBL" id="JBCLPP010000006">
    <property type="protein sequence ID" value="MEY8244657.1"/>
    <property type="molecule type" value="Genomic_DNA"/>
</dbReference>
<sequence>MTNALMEALLYIVIRGIAIGVLISAPMGPIGMLVIQRTLNKGRWPAFFTGIGASLSDLIYCLLTGLGLSFITDIIEKNQLLLQITGSIVIAAFAFYLFRKNPARALTTPVDSPNTYWTDFVTGFLLTFANPLILFFIIGLFARFNFLLPEFRYYHYISGYMAIFGGALLWWLTITFFVNKVRSHFNVRSLWLINRIIGSILFIMAIIGLIMGIKDL</sequence>
<keyword evidence="5 6" id="KW-0472">Membrane</keyword>
<evidence type="ECO:0000256" key="4">
    <source>
        <dbReference type="ARBA" id="ARBA00022989"/>
    </source>
</evidence>
<dbReference type="RefSeq" id="WP_235898008.1">
    <property type="nucleotide sequence ID" value="NZ_JBCLPP010000006.1"/>
</dbReference>
<dbReference type="InterPro" id="IPR001123">
    <property type="entry name" value="LeuE-type"/>
</dbReference>
<feature type="transmembrane region" description="Helical" evidence="6">
    <location>
        <begin position="12"/>
        <end position="35"/>
    </location>
</feature>
<proteinExistence type="predicted"/>
<keyword evidence="8" id="KW-1185">Reference proteome</keyword>
<evidence type="ECO:0000313" key="7">
    <source>
        <dbReference type="EMBL" id="MEY8244657.1"/>
    </source>
</evidence>
<keyword evidence="3 6" id="KW-0812">Transmembrane</keyword>
<evidence type="ECO:0000256" key="5">
    <source>
        <dbReference type="ARBA" id="ARBA00023136"/>
    </source>
</evidence>
<evidence type="ECO:0000256" key="1">
    <source>
        <dbReference type="ARBA" id="ARBA00004651"/>
    </source>
</evidence>
<accession>A0ABV4CY84</accession>
<name>A0ABV4CY84_9BACT</name>
<feature type="transmembrane region" description="Helical" evidence="6">
    <location>
        <begin position="120"/>
        <end position="141"/>
    </location>
</feature>
<keyword evidence="4 6" id="KW-1133">Transmembrane helix</keyword>
<dbReference type="Pfam" id="PF01810">
    <property type="entry name" value="LysE"/>
    <property type="match status" value="1"/>
</dbReference>
<reference evidence="7 8" key="1">
    <citation type="submission" date="2024-03" db="EMBL/GenBank/DDBJ databases">
        <title>Mouse gut bacterial collection (mGBC) of GemPharmatech.</title>
        <authorList>
            <person name="He Y."/>
            <person name="Dong L."/>
            <person name="Wu D."/>
            <person name="Gao X."/>
            <person name="Lin Z."/>
        </authorList>
    </citation>
    <scope>NUCLEOTIDE SEQUENCE [LARGE SCALE GENOMIC DNA]</scope>
    <source>
        <strain evidence="7 8">54-13</strain>
    </source>
</reference>
<keyword evidence="2" id="KW-1003">Cell membrane</keyword>
<comment type="caution">
    <text evidence="7">The sequence shown here is derived from an EMBL/GenBank/DDBJ whole genome shotgun (WGS) entry which is preliminary data.</text>
</comment>
<dbReference type="PANTHER" id="PTHR30086">
    <property type="entry name" value="ARGININE EXPORTER PROTEIN ARGO"/>
    <property type="match status" value="1"/>
</dbReference>
<dbReference type="Proteomes" id="UP001565200">
    <property type="component" value="Unassembled WGS sequence"/>
</dbReference>
<evidence type="ECO:0000256" key="2">
    <source>
        <dbReference type="ARBA" id="ARBA00022475"/>
    </source>
</evidence>
<feature type="transmembrane region" description="Helical" evidence="6">
    <location>
        <begin position="47"/>
        <end position="68"/>
    </location>
</feature>
<gene>
    <name evidence="7" type="ORF">AAK873_03360</name>
</gene>
<protein>
    <submittedName>
        <fullName evidence="7">LysE family transporter</fullName>
    </submittedName>
</protein>
<organism evidence="7 8">
    <name type="scientific">Heminiphilus faecis</name>
    <dbReference type="NCBI Taxonomy" id="2601703"/>
    <lineage>
        <taxon>Bacteria</taxon>
        <taxon>Pseudomonadati</taxon>
        <taxon>Bacteroidota</taxon>
        <taxon>Bacteroidia</taxon>
        <taxon>Bacteroidales</taxon>
        <taxon>Muribaculaceae</taxon>
        <taxon>Heminiphilus</taxon>
    </lineage>
</organism>
<evidence type="ECO:0000256" key="6">
    <source>
        <dbReference type="SAM" id="Phobius"/>
    </source>
</evidence>
<feature type="transmembrane region" description="Helical" evidence="6">
    <location>
        <begin position="190"/>
        <end position="213"/>
    </location>
</feature>